<dbReference type="EMBL" id="CP003349">
    <property type="protein sequence ID" value="AFD07936.1"/>
    <property type="molecule type" value="Genomic_DNA"/>
</dbReference>
<dbReference type="eggNOG" id="ENOG5032ED9">
    <property type="taxonomic scope" value="Bacteria"/>
</dbReference>
<evidence type="ECO:0000313" key="2">
    <source>
        <dbReference type="Proteomes" id="UP000007590"/>
    </source>
</evidence>
<dbReference type="HOGENOM" id="CLU_134973_7_2_10"/>
<name>H8KWE4_SOLCM</name>
<sequence length="77" mass="8859">MDALPQKTVLIFKTNIKHHDDVSVVTPLLNQTHGIHQWNVATDDVDKVLRIETFQLQADEIINLINSAGYHCEEFLY</sequence>
<dbReference type="Proteomes" id="UP000007590">
    <property type="component" value="Chromosome"/>
</dbReference>
<gene>
    <name evidence="1" type="ordered locus">Solca_2914</name>
</gene>
<dbReference type="AlphaFoldDB" id="H8KWE4"/>
<evidence type="ECO:0008006" key="3">
    <source>
        <dbReference type="Google" id="ProtNLM"/>
    </source>
</evidence>
<reference evidence="1" key="1">
    <citation type="submission" date="2012-02" db="EMBL/GenBank/DDBJ databases">
        <title>The complete genome of Solitalea canadensis DSM 3403.</title>
        <authorList>
            <consortium name="US DOE Joint Genome Institute (JGI-PGF)"/>
            <person name="Lucas S."/>
            <person name="Copeland A."/>
            <person name="Lapidus A."/>
            <person name="Glavina del Rio T."/>
            <person name="Dalin E."/>
            <person name="Tice H."/>
            <person name="Bruce D."/>
            <person name="Goodwin L."/>
            <person name="Pitluck S."/>
            <person name="Peters L."/>
            <person name="Ovchinnikova G."/>
            <person name="Lu M."/>
            <person name="Kyrpides N."/>
            <person name="Mavromatis K."/>
            <person name="Ivanova N."/>
            <person name="Brettin T."/>
            <person name="Detter J.C."/>
            <person name="Han C."/>
            <person name="Larimer F."/>
            <person name="Land M."/>
            <person name="Hauser L."/>
            <person name="Markowitz V."/>
            <person name="Cheng J.-F."/>
            <person name="Hugenholtz P."/>
            <person name="Woyke T."/>
            <person name="Wu D."/>
            <person name="Spring S."/>
            <person name="Schroeder M."/>
            <person name="Kopitz M."/>
            <person name="Brambilla E."/>
            <person name="Klenk H.-P."/>
            <person name="Eisen J.A."/>
        </authorList>
    </citation>
    <scope>NUCLEOTIDE SEQUENCE</scope>
    <source>
        <strain evidence="1">DSM 3403</strain>
    </source>
</reference>
<keyword evidence="2" id="KW-1185">Reference proteome</keyword>
<dbReference type="RefSeq" id="WP_014681163.1">
    <property type="nucleotide sequence ID" value="NC_017770.1"/>
</dbReference>
<accession>H8KWE4</accession>
<proteinExistence type="predicted"/>
<organism evidence="1 2">
    <name type="scientific">Solitalea canadensis (strain ATCC 29591 / DSM 3403 / JCM 21819 / LMG 8368 / NBRC 15130 / NCIMB 12057 / USAM 9D)</name>
    <name type="common">Flexibacter canadensis</name>
    <dbReference type="NCBI Taxonomy" id="929556"/>
    <lineage>
        <taxon>Bacteria</taxon>
        <taxon>Pseudomonadati</taxon>
        <taxon>Bacteroidota</taxon>
        <taxon>Sphingobacteriia</taxon>
        <taxon>Sphingobacteriales</taxon>
        <taxon>Sphingobacteriaceae</taxon>
        <taxon>Solitalea</taxon>
    </lineage>
</organism>
<evidence type="ECO:0000313" key="1">
    <source>
        <dbReference type="EMBL" id="AFD07936.1"/>
    </source>
</evidence>
<dbReference type="OrthoDB" id="1036397at2"/>
<dbReference type="KEGG" id="scn:Solca_2914"/>
<dbReference type="STRING" id="929556.Solca_2914"/>
<protein>
    <recommendedName>
        <fullName evidence="3">Copper chaperone</fullName>
    </recommendedName>
</protein>